<evidence type="ECO:0000259" key="1">
    <source>
        <dbReference type="Pfam" id="PF09722"/>
    </source>
</evidence>
<dbReference type="EMBL" id="PXYK01000008">
    <property type="protein sequence ID" value="PSJ61178.1"/>
    <property type="molecule type" value="Genomic_DNA"/>
</dbReference>
<proteinExistence type="predicted"/>
<comment type="caution">
    <text evidence="3">The sequence shown here is derived from an EMBL/GenBank/DDBJ whole genome shotgun (WGS) entry which is preliminary data.</text>
</comment>
<dbReference type="Pfam" id="PF20432">
    <property type="entry name" value="Xre-like-HTH"/>
    <property type="match status" value="1"/>
</dbReference>
<sequence length="108" mass="12589">MPDSIEALRDRGFTNAEIHAIVGPRRTLARRKEQAERLSLVESDRVLRLERISDMADRVFGNHEKAQRWLRKESRALENARPIDLLRSETGAHIVEQELHRIDYGMFA</sequence>
<dbReference type="InterPro" id="IPR046847">
    <property type="entry name" value="Xre-like_HTH"/>
</dbReference>
<evidence type="ECO:0000259" key="2">
    <source>
        <dbReference type="Pfam" id="PF20432"/>
    </source>
</evidence>
<evidence type="ECO:0000313" key="4">
    <source>
        <dbReference type="Proteomes" id="UP000241229"/>
    </source>
</evidence>
<protein>
    <submittedName>
        <fullName evidence="3">Toxin-antitoxin system, antitoxin component</fullName>
    </submittedName>
</protein>
<dbReference type="InterPro" id="IPR011979">
    <property type="entry name" value="Antitox_Xre"/>
</dbReference>
<accession>A0A2P7SFB5</accession>
<dbReference type="NCBIfam" id="TIGR02293">
    <property type="entry name" value="TAS_TIGR02293"/>
    <property type="match status" value="1"/>
</dbReference>
<dbReference type="AlphaFoldDB" id="A0A2P7SFB5"/>
<gene>
    <name evidence="3" type="ORF">C7I84_10405</name>
</gene>
<organism evidence="3 4">
    <name type="scientific">Kumtagia ephedrae</name>
    <dbReference type="NCBI Taxonomy" id="2116701"/>
    <lineage>
        <taxon>Bacteria</taxon>
        <taxon>Pseudomonadati</taxon>
        <taxon>Pseudomonadota</taxon>
        <taxon>Alphaproteobacteria</taxon>
        <taxon>Hyphomicrobiales</taxon>
        <taxon>Phyllobacteriaceae</taxon>
        <taxon>Kumtagia</taxon>
    </lineage>
</organism>
<reference evidence="3 4" key="1">
    <citation type="submission" date="2018-03" db="EMBL/GenBank/DDBJ databases">
        <title>The draft genome of Mesorhizobium sp. 6GN-30.</title>
        <authorList>
            <person name="Liu L."/>
            <person name="Li L."/>
            <person name="Wang T."/>
            <person name="Zhang X."/>
            <person name="Liang L."/>
        </authorList>
    </citation>
    <scope>NUCLEOTIDE SEQUENCE [LARGE SCALE GENOMIC DNA]</scope>
    <source>
        <strain evidence="3 4">6GN30</strain>
    </source>
</reference>
<keyword evidence="4" id="KW-1185">Reference proteome</keyword>
<dbReference type="OrthoDB" id="5918037at2"/>
<feature type="domain" description="Antitoxin Xre/MbcA/ParS-like toxin-binding" evidence="1">
    <location>
        <begin position="56"/>
        <end position="105"/>
    </location>
</feature>
<dbReference type="GO" id="GO:0003677">
    <property type="term" value="F:DNA binding"/>
    <property type="evidence" value="ECO:0007669"/>
    <property type="project" value="InterPro"/>
</dbReference>
<dbReference type="Proteomes" id="UP000241229">
    <property type="component" value="Unassembled WGS sequence"/>
</dbReference>
<feature type="domain" description="Antitoxin Xre-like helix-turn-helix" evidence="2">
    <location>
        <begin position="6"/>
        <end position="50"/>
    </location>
</feature>
<dbReference type="Pfam" id="PF09722">
    <property type="entry name" value="Xre_MbcA_ParS_C"/>
    <property type="match status" value="1"/>
</dbReference>
<name>A0A2P7SFB5_9HYPH</name>
<evidence type="ECO:0000313" key="3">
    <source>
        <dbReference type="EMBL" id="PSJ61178.1"/>
    </source>
</evidence>
<dbReference type="InterPro" id="IPR024467">
    <property type="entry name" value="Xre/MbcA/ParS-like_toxin-bd"/>
</dbReference>